<gene>
    <name evidence="2" type="ORF">PHACADRAFT_208230</name>
</gene>
<dbReference type="EMBL" id="JH930471">
    <property type="protein sequence ID" value="EKM57082.1"/>
    <property type="molecule type" value="Genomic_DNA"/>
</dbReference>
<dbReference type="AlphaFoldDB" id="K5X2P6"/>
<proteinExistence type="predicted"/>
<keyword evidence="3" id="KW-1185">Reference proteome</keyword>
<reference evidence="2 3" key="1">
    <citation type="journal article" date="2012" name="BMC Genomics">
        <title>Comparative genomics of the white-rot fungi, Phanerochaete carnosa and P. chrysosporium, to elucidate the genetic basis of the distinct wood types they colonize.</title>
        <authorList>
            <person name="Suzuki H."/>
            <person name="MacDonald J."/>
            <person name="Syed K."/>
            <person name="Salamov A."/>
            <person name="Hori C."/>
            <person name="Aerts A."/>
            <person name="Henrissat B."/>
            <person name="Wiebenga A."/>
            <person name="vanKuyk P.A."/>
            <person name="Barry K."/>
            <person name="Lindquist E."/>
            <person name="LaButti K."/>
            <person name="Lapidus A."/>
            <person name="Lucas S."/>
            <person name="Coutinho P."/>
            <person name="Gong Y."/>
            <person name="Samejima M."/>
            <person name="Mahadevan R."/>
            <person name="Abou-Zaid M."/>
            <person name="de Vries R.P."/>
            <person name="Igarashi K."/>
            <person name="Yadav J.S."/>
            <person name="Grigoriev I.V."/>
            <person name="Master E.R."/>
        </authorList>
    </citation>
    <scope>NUCLEOTIDE SEQUENCE [LARGE SCALE GENOMIC DNA]</scope>
    <source>
        <strain evidence="2 3">HHB-10118-sp</strain>
    </source>
</reference>
<protein>
    <submittedName>
        <fullName evidence="2">Uncharacterized protein</fullName>
    </submittedName>
</protein>
<evidence type="ECO:0000313" key="3">
    <source>
        <dbReference type="Proteomes" id="UP000008370"/>
    </source>
</evidence>
<dbReference type="KEGG" id="pco:PHACADRAFT_208230"/>
<feature type="compositionally biased region" description="Polar residues" evidence="1">
    <location>
        <begin position="437"/>
        <end position="446"/>
    </location>
</feature>
<feature type="compositionally biased region" description="Low complexity" evidence="1">
    <location>
        <begin position="229"/>
        <end position="239"/>
    </location>
</feature>
<feature type="compositionally biased region" description="Pro residues" evidence="1">
    <location>
        <begin position="187"/>
        <end position="212"/>
    </location>
</feature>
<organism evidence="2 3">
    <name type="scientific">Phanerochaete carnosa (strain HHB-10118-sp)</name>
    <name type="common">White-rot fungus</name>
    <name type="synonym">Peniophora carnosa</name>
    <dbReference type="NCBI Taxonomy" id="650164"/>
    <lineage>
        <taxon>Eukaryota</taxon>
        <taxon>Fungi</taxon>
        <taxon>Dikarya</taxon>
        <taxon>Basidiomycota</taxon>
        <taxon>Agaricomycotina</taxon>
        <taxon>Agaricomycetes</taxon>
        <taxon>Polyporales</taxon>
        <taxon>Phanerochaetaceae</taxon>
        <taxon>Phanerochaete</taxon>
    </lineage>
</organism>
<feature type="compositionally biased region" description="Low complexity" evidence="1">
    <location>
        <begin position="297"/>
        <end position="307"/>
    </location>
</feature>
<feature type="compositionally biased region" description="Basic and acidic residues" evidence="1">
    <location>
        <begin position="413"/>
        <end position="430"/>
    </location>
</feature>
<accession>K5X2P6</accession>
<feature type="region of interest" description="Disordered" evidence="1">
    <location>
        <begin position="106"/>
        <end position="159"/>
    </location>
</feature>
<evidence type="ECO:0000313" key="2">
    <source>
        <dbReference type="EMBL" id="EKM57082.1"/>
    </source>
</evidence>
<name>K5X2P6_PHACS</name>
<dbReference type="Proteomes" id="UP000008370">
    <property type="component" value="Unassembled WGS sequence"/>
</dbReference>
<feature type="region of interest" description="Disordered" evidence="1">
    <location>
        <begin position="359"/>
        <end position="446"/>
    </location>
</feature>
<feature type="compositionally biased region" description="Polar residues" evidence="1">
    <location>
        <begin position="260"/>
        <end position="276"/>
    </location>
</feature>
<dbReference type="GeneID" id="18912712"/>
<sequence>MSQCVDLATWERALYQFWTARPDLAKLADDRFKLWNRIAGALFSPLLKQWKRDIPRWSRALPALARAEREGRKTETLNMYGAQHEALMAEITVHPLPRALAFIRSQSATQNRKEDCTEPTPSRLPVARPVEPSQEQLLGHPIGHAPTNSESQQPNPPTEAHEHLMDVEADIAFTGPDLHASAVTDPSPAPSPLGEPSYSSPPLPGPSSPPKPLDIEPGRGTRQRQSDASPTRSRPPSISRGHKQIPSSPSMLLPVADAPTNVSGQKVDNHSENVISESGHPPATGTPLTPIAAVQGSSSSNDPLRSSSKAESPLTHQSRQEKVEESLVTHWTPLLSVVQQKSSSRQFSFWHPSSLACQSDSEVDELISSDSSKKRSSNPGESPNRRARDVTQATSRRPSGSEIEQLPIRRPGRRNDPRPPWERPNRRAESSKYMLHFTSQQVNKPT</sequence>
<dbReference type="RefSeq" id="XP_007394909.1">
    <property type="nucleotide sequence ID" value="XM_007394847.1"/>
</dbReference>
<dbReference type="HOGENOM" id="CLU_614786_0_0_1"/>
<evidence type="ECO:0000256" key="1">
    <source>
        <dbReference type="SAM" id="MobiDB-lite"/>
    </source>
</evidence>
<dbReference type="InParanoid" id="K5X2P6"/>
<feature type="non-terminal residue" evidence="2">
    <location>
        <position position="446"/>
    </location>
</feature>
<feature type="region of interest" description="Disordered" evidence="1">
    <location>
        <begin position="178"/>
        <end position="326"/>
    </location>
</feature>